<name>A0AAP6GFT1_AERME</name>
<feature type="domain" description="VWFA" evidence="4">
    <location>
        <begin position="96"/>
        <end position="230"/>
    </location>
</feature>
<dbReference type="Gene3D" id="3.40.50.410">
    <property type="entry name" value="von Willebrand factor, type A domain"/>
    <property type="match status" value="1"/>
</dbReference>
<dbReference type="PANTHER" id="PTHR22550:SF14">
    <property type="entry name" value="VWFA DOMAIN-CONTAINING PROTEIN"/>
    <property type="match status" value="1"/>
</dbReference>
<reference evidence="5" key="1">
    <citation type="submission" date="2023-11" db="EMBL/GenBank/DDBJ databases">
        <title>WGS of Aeromonas in Northern Israel.</title>
        <authorList>
            <person name="Hershko Y."/>
        </authorList>
    </citation>
    <scope>NUCLEOTIDE SEQUENCE</scope>
    <source>
        <strain evidence="5">02297</strain>
    </source>
</reference>
<accession>A0AAP6GFT1</accession>
<comment type="caution">
    <text evidence="5">The sequence shown here is derived from an EMBL/GenBank/DDBJ whole genome shotgun (WGS) entry which is preliminary data.</text>
</comment>
<evidence type="ECO:0000313" key="5">
    <source>
        <dbReference type="EMBL" id="MDX7924441.1"/>
    </source>
</evidence>
<proteinExistence type="predicted"/>
<dbReference type="Pfam" id="PF00515">
    <property type="entry name" value="TPR_1"/>
    <property type="match status" value="1"/>
</dbReference>
<feature type="compositionally biased region" description="Basic and acidic residues" evidence="2">
    <location>
        <begin position="457"/>
        <end position="475"/>
    </location>
</feature>
<evidence type="ECO:0000256" key="2">
    <source>
        <dbReference type="SAM" id="MobiDB-lite"/>
    </source>
</evidence>
<dbReference type="InterPro" id="IPR036465">
    <property type="entry name" value="vWFA_dom_sf"/>
</dbReference>
<dbReference type="Pfam" id="PF13519">
    <property type="entry name" value="VWA_2"/>
    <property type="match status" value="1"/>
</dbReference>
<keyword evidence="3" id="KW-1133">Transmembrane helix</keyword>
<dbReference type="SMART" id="SM00327">
    <property type="entry name" value="VWA"/>
    <property type="match status" value="1"/>
</dbReference>
<protein>
    <submittedName>
        <fullName evidence="5">VWA domain-containing protein</fullName>
    </submittedName>
</protein>
<keyword evidence="3" id="KW-0812">Transmembrane</keyword>
<gene>
    <name evidence="5" type="ORF">SJS82_21225</name>
</gene>
<dbReference type="Gene3D" id="1.25.40.10">
    <property type="entry name" value="Tetratricopeptide repeat domain"/>
    <property type="match status" value="1"/>
</dbReference>
<sequence>MTIDLAAFHFLRPLWLLLMVPGIVLPLIWLRRHDIKRQLRGIIAPHLVASLVITPARERTLHPIHLLASLLVLGGLAAAGPTWQQDIPDFLDDRAPLILAVDLSASMDADDVPPTRLAAIRHKLHDLVQRRAGARTALIAYAGSAHLVLPATEDPALLDTFIQALATDLMPSPGKDVLGVIDEAQRLLAAEHSPGTLVLLTDGADPSQFDAIGKRLAGSQLQVLVLAVGSQDGTLIRDGKGQPRTGPDGRPLVSRFDEAALKGLASAANAPLGSLTLGDDDLDWIGLHAQQHFQAAQGDDQQIHWQDAGYWLCWPLALIALCCVRRGWQVHWLGGVLLMLLLGAAPAPAHANALADAFFTPDQQGRWAFEQGHYPEAAAHFKDPYWKGLSAYLAADFDLAQASLARLDTANAYFYLGNTYVKLFKFPEAILAYQQALKQQPDFPEAKANLALARALQQDHQDQQEAGTPDEKADQTLEDQTPSKGGKAQQQQTPQASSDQLWLDNLSTSPAQFLRRKFLLQDAASARTPEPAP</sequence>
<dbReference type="PROSITE" id="PS50293">
    <property type="entry name" value="TPR_REGION"/>
    <property type="match status" value="1"/>
</dbReference>
<dbReference type="SUPFAM" id="SSF48452">
    <property type="entry name" value="TPR-like"/>
    <property type="match status" value="1"/>
</dbReference>
<evidence type="ECO:0000256" key="3">
    <source>
        <dbReference type="SAM" id="Phobius"/>
    </source>
</evidence>
<dbReference type="SMART" id="SM00028">
    <property type="entry name" value="TPR"/>
    <property type="match status" value="1"/>
</dbReference>
<dbReference type="PROSITE" id="PS50005">
    <property type="entry name" value="TPR"/>
    <property type="match status" value="1"/>
</dbReference>
<dbReference type="Proteomes" id="UP001285835">
    <property type="component" value="Unassembled WGS sequence"/>
</dbReference>
<dbReference type="PANTHER" id="PTHR22550">
    <property type="entry name" value="SPORE GERMINATION PROTEIN"/>
    <property type="match status" value="1"/>
</dbReference>
<evidence type="ECO:0000313" key="6">
    <source>
        <dbReference type="Proteomes" id="UP001285835"/>
    </source>
</evidence>
<keyword evidence="1" id="KW-0802">TPR repeat</keyword>
<feature type="transmembrane region" description="Helical" evidence="3">
    <location>
        <begin position="12"/>
        <end position="30"/>
    </location>
</feature>
<feature type="compositionally biased region" description="Low complexity" evidence="2">
    <location>
        <begin position="488"/>
        <end position="500"/>
    </location>
</feature>
<dbReference type="InterPro" id="IPR011990">
    <property type="entry name" value="TPR-like_helical_dom_sf"/>
</dbReference>
<dbReference type="RefSeq" id="WP_319918220.1">
    <property type="nucleotide sequence ID" value="NZ_JAWZXF010000030.1"/>
</dbReference>
<dbReference type="InterPro" id="IPR019734">
    <property type="entry name" value="TPR_rpt"/>
</dbReference>
<dbReference type="InterPro" id="IPR050768">
    <property type="entry name" value="UPF0353/GerABKA_families"/>
</dbReference>
<dbReference type="PROSITE" id="PS50234">
    <property type="entry name" value="VWFA"/>
    <property type="match status" value="1"/>
</dbReference>
<dbReference type="InterPro" id="IPR002035">
    <property type="entry name" value="VWF_A"/>
</dbReference>
<dbReference type="SUPFAM" id="SSF53300">
    <property type="entry name" value="vWA-like"/>
    <property type="match status" value="1"/>
</dbReference>
<keyword evidence="3" id="KW-0472">Membrane</keyword>
<feature type="region of interest" description="Disordered" evidence="2">
    <location>
        <begin position="455"/>
        <end position="504"/>
    </location>
</feature>
<dbReference type="AlphaFoldDB" id="A0AAP6GFT1"/>
<evidence type="ECO:0000259" key="4">
    <source>
        <dbReference type="PROSITE" id="PS50234"/>
    </source>
</evidence>
<feature type="transmembrane region" description="Helical" evidence="3">
    <location>
        <begin position="64"/>
        <end position="83"/>
    </location>
</feature>
<evidence type="ECO:0000256" key="1">
    <source>
        <dbReference type="PROSITE-ProRule" id="PRU00339"/>
    </source>
</evidence>
<organism evidence="5 6">
    <name type="scientific">Aeromonas media</name>
    <dbReference type="NCBI Taxonomy" id="651"/>
    <lineage>
        <taxon>Bacteria</taxon>
        <taxon>Pseudomonadati</taxon>
        <taxon>Pseudomonadota</taxon>
        <taxon>Gammaproteobacteria</taxon>
        <taxon>Aeromonadales</taxon>
        <taxon>Aeromonadaceae</taxon>
        <taxon>Aeromonas</taxon>
    </lineage>
</organism>
<feature type="repeat" description="TPR" evidence="1">
    <location>
        <begin position="410"/>
        <end position="443"/>
    </location>
</feature>
<dbReference type="EMBL" id="JAWZXF010000030">
    <property type="protein sequence ID" value="MDX7924441.1"/>
    <property type="molecule type" value="Genomic_DNA"/>
</dbReference>